<evidence type="ECO:0000313" key="2">
    <source>
        <dbReference type="Proteomes" id="UP001595075"/>
    </source>
</evidence>
<dbReference type="EMBL" id="JAZHXI010000003">
    <property type="protein sequence ID" value="KAL2073543.1"/>
    <property type="molecule type" value="Genomic_DNA"/>
</dbReference>
<protein>
    <submittedName>
        <fullName evidence="1">Uncharacterized protein</fullName>
    </submittedName>
</protein>
<reference evidence="1 2" key="1">
    <citation type="journal article" date="2024" name="Commun. Biol.">
        <title>Comparative genomic analysis of thermophilic fungi reveals convergent evolutionary adaptations and gene losses.</title>
        <authorList>
            <person name="Steindorff A.S."/>
            <person name="Aguilar-Pontes M.V."/>
            <person name="Robinson A.J."/>
            <person name="Andreopoulos B."/>
            <person name="LaButti K."/>
            <person name="Kuo A."/>
            <person name="Mondo S."/>
            <person name="Riley R."/>
            <person name="Otillar R."/>
            <person name="Haridas S."/>
            <person name="Lipzen A."/>
            <person name="Grimwood J."/>
            <person name="Schmutz J."/>
            <person name="Clum A."/>
            <person name="Reid I.D."/>
            <person name="Moisan M.C."/>
            <person name="Butler G."/>
            <person name="Nguyen T.T.M."/>
            <person name="Dewar K."/>
            <person name="Conant G."/>
            <person name="Drula E."/>
            <person name="Henrissat B."/>
            <person name="Hansel C."/>
            <person name="Singer S."/>
            <person name="Hutchinson M.I."/>
            <person name="de Vries R.P."/>
            <person name="Natvig D.O."/>
            <person name="Powell A.J."/>
            <person name="Tsang A."/>
            <person name="Grigoriev I.V."/>
        </authorList>
    </citation>
    <scope>NUCLEOTIDE SEQUENCE [LARGE SCALE GENOMIC DNA]</scope>
    <source>
        <strain evidence="1 2">CBS 494.80</strain>
    </source>
</reference>
<accession>A0ABR4CUU3</accession>
<name>A0ABR4CUU3_9HELO</name>
<gene>
    <name evidence="1" type="ORF">VTL71DRAFT_10869</name>
</gene>
<evidence type="ECO:0000313" key="1">
    <source>
        <dbReference type="EMBL" id="KAL2073543.1"/>
    </source>
</evidence>
<organism evidence="1 2">
    <name type="scientific">Oculimacula yallundae</name>
    <dbReference type="NCBI Taxonomy" id="86028"/>
    <lineage>
        <taxon>Eukaryota</taxon>
        <taxon>Fungi</taxon>
        <taxon>Dikarya</taxon>
        <taxon>Ascomycota</taxon>
        <taxon>Pezizomycotina</taxon>
        <taxon>Leotiomycetes</taxon>
        <taxon>Helotiales</taxon>
        <taxon>Ploettnerulaceae</taxon>
        <taxon>Oculimacula</taxon>
    </lineage>
</organism>
<comment type="caution">
    <text evidence="1">The sequence shown here is derived from an EMBL/GenBank/DDBJ whole genome shotgun (WGS) entry which is preliminary data.</text>
</comment>
<proteinExistence type="predicted"/>
<sequence length="87" mass="10336">MWIMQRDKVRNCRNCILHERTKSISAFFVIMQRLLPTFANKPDVYKCSPMKYRGFLRLWNHQGHLLQEADKSLRHSTFYVAHNGALA</sequence>
<keyword evidence="2" id="KW-1185">Reference proteome</keyword>
<dbReference type="Proteomes" id="UP001595075">
    <property type="component" value="Unassembled WGS sequence"/>
</dbReference>